<dbReference type="Gramene" id="VVA40645">
    <property type="protein sequence ID" value="VVA40645"/>
    <property type="gene ID" value="Prudul26B021555"/>
</dbReference>
<organism evidence="2 3">
    <name type="scientific">Prunus dulcis</name>
    <name type="common">Almond</name>
    <name type="synonym">Amygdalus dulcis</name>
    <dbReference type="NCBI Taxonomy" id="3755"/>
    <lineage>
        <taxon>Eukaryota</taxon>
        <taxon>Viridiplantae</taxon>
        <taxon>Streptophyta</taxon>
        <taxon>Embryophyta</taxon>
        <taxon>Tracheophyta</taxon>
        <taxon>Spermatophyta</taxon>
        <taxon>Magnoliopsida</taxon>
        <taxon>eudicotyledons</taxon>
        <taxon>Gunneridae</taxon>
        <taxon>Pentapetalae</taxon>
        <taxon>rosids</taxon>
        <taxon>fabids</taxon>
        <taxon>Rosales</taxon>
        <taxon>Rosaceae</taxon>
        <taxon>Amygdaloideae</taxon>
        <taxon>Amygdaleae</taxon>
        <taxon>Prunus</taxon>
    </lineage>
</organism>
<keyword evidence="1" id="KW-0472">Membrane</keyword>
<reference evidence="3" key="1">
    <citation type="journal article" date="2020" name="Plant J.">
        <title>Transposons played a major role in the diversification between the closely related almond and peach genomes: results from the almond genome sequence.</title>
        <authorList>
            <person name="Alioto T."/>
            <person name="Alexiou K.G."/>
            <person name="Bardil A."/>
            <person name="Barteri F."/>
            <person name="Castanera R."/>
            <person name="Cruz F."/>
            <person name="Dhingra A."/>
            <person name="Duval H."/>
            <person name="Fernandez I Marti A."/>
            <person name="Frias L."/>
            <person name="Galan B."/>
            <person name="Garcia J.L."/>
            <person name="Howad W."/>
            <person name="Gomez-Garrido J."/>
            <person name="Gut M."/>
            <person name="Julca I."/>
            <person name="Morata J."/>
            <person name="Puigdomenech P."/>
            <person name="Ribeca P."/>
            <person name="Rubio Cabetas M.J."/>
            <person name="Vlasova A."/>
            <person name="Wirthensohn M."/>
            <person name="Garcia-Mas J."/>
            <person name="Gabaldon T."/>
            <person name="Casacuberta J.M."/>
            <person name="Arus P."/>
        </authorList>
    </citation>
    <scope>NUCLEOTIDE SEQUENCE [LARGE SCALE GENOMIC DNA]</scope>
    <source>
        <strain evidence="3">cv. Texas</strain>
    </source>
</reference>
<evidence type="ECO:0000256" key="1">
    <source>
        <dbReference type="SAM" id="Phobius"/>
    </source>
</evidence>
<dbReference type="InParanoid" id="A0A5E4GL92"/>
<protein>
    <submittedName>
        <fullName evidence="2">Uncharacterized protein</fullName>
    </submittedName>
</protein>
<evidence type="ECO:0000313" key="2">
    <source>
        <dbReference type="EMBL" id="VVA40645.1"/>
    </source>
</evidence>
<name>A0A5E4GL92_PRUDU</name>
<dbReference type="AlphaFoldDB" id="A0A5E4GL92"/>
<dbReference type="EMBL" id="CABIKO010001037">
    <property type="protein sequence ID" value="VVA40645.1"/>
    <property type="molecule type" value="Genomic_DNA"/>
</dbReference>
<gene>
    <name evidence="2" type="ORF">ALMOND_2B021555</name>
</gene>
<proteinExistence type="predicted"/>
<accession>A0A5E4GL92</accession>
<dbReference type="Proteomes" id="UP000327085">
    <property type="component" value="Chromosome 2"/>
</dbReference>
<feature type="transmembrane region" description="Helical" evidence="1">
    <location>
        <begin position="12"/>
        <end position="36"/>
    </location>
</feature>
<sequence>MGCAARRRRKAWVIWFAGGGGNSGYGLLGFASPGWWLGWVFLAVRFGRLGLATLHGGPQALVDDVRSVRWEKKDSG</sequence>
<evidence type="ECO:0000313" key="3">
    <source>
        <dbReference type="Proteomes" id="UP000327085"/>
    </source>
</evidence>
<keyword evidence="1" id="KW-0812">Transmembrane</keyword>
<keyword evidence="1" id="KW-1133">Transmembrane helix</keyword>